<dbReference type="Pfam" id="PF01131">
    <property type="entry name" value="Topoisom_bac"/>
    <property type="match status" value="1"/>
</dbReference>
<dbReference type="PROSITE" id="PS50880">
    <property type="entry name" value="TOPRIM"/>
    <property type="match status" value="1"/>
</dbReference>
<dbReference type="SUPFAM" id="SSF56712">
    <property type="entry name" value="Prokaryotic type I DNA topoisomerase"/>
    <property type="match status" value="1"/>
</dbReference>
<comment type="catalytic activity">
    <reaction evidence="1 8">
        <text>ATP-independent breakage of single-stranded DNA, followed by passage and rejoining.</text>
        <dbReference type="EC" id="5.6.2.1"/>
    </reaction>
</comment>
<evidence type="ECO:0000313" key="11">
    <source>
        <dbReference type="EMBL" id="MDQ0289936.1"/>
    </source>
</evidence>
<proteinExistence type="inferred from homology"/>
<dbReference type="PROSITE" id="PS00396">
    <property type="entry name" value="TOPO_IA_1"/>
    <property type="match status" value="1"/>
</dbReference>
<keyword evidence="4" id="KW-0460">Magnesium</keyword>
<feature type="domain" description="Topo IA-type catalytic" evidence="10">
    <location>
        <begin position="130"/>
        <end position="595"/>
    </location>
</feature>
<comment type="similarity">
    <text evidence="2 8">Belongs to the type IA topoisomerase family.</text>
</comment>
<name>A0AAE3VGE9_9BACT</name>
<dbReference type="CDD" id="cd03363">
    <property type="entry name" value="TOPRIM_TopoIA_TopoI"/>
    <property type="match status" value="1"/>
</dbReference>
<feature type="site" description="Interaction with DNA" evidence="8">
    <location>
        <position position="141"/>
    </location>
</feature>
<gene>
    <name evidence="8" type="primary">topA</name>
    <name evidence="11" type="ORF">J3R75_002043</name>
</gene>
<dbReference type="InterPro" id="IPR034149">
    <property type="entry name" value="TOPRIM_TopoI"/>
</dbReference>
<dbReference type="InterPro" id="IPR023406">
    <property type="entry name" value="Topo_IA_AS"/>
</dbReference>
<evidence type="ECO:0000256" key="8">
    <source>
        <dbReference type="HAMAP-Rule" id="MF_00952"/>
    </source>
</evidence>
<feature type="site" description="Interaction with DNA" evidence="8">
    <location>
        <position position="149"/>
    </location>
</feature>
<protein>
    <recommendedName>
        <fullName evidence="8">DNA topoisomerase 1</fullName>
        <ecNumber evidence="8">5.6.2.1</ecNumber>
    </recommendedName>
    <alternativeName>
        <fullName evidence="8">DNA topoisomerase I</fullName>
    </alternativeName>
</protein>
<dbReference type="SMART" id="SM00493">
    <property type="entry name" value="TOPRIM"/>
    <property type="match status" value="1"/>
</dbReference>
<keyword evidence="3" id="KW-0479">Metal-binding</keyword>
<feature type="site" description="Interaction with DNA" evidence="8">
    <location>
        <position position="156"/>
    </location>
</feature>
<dbReference type="Pfam" id="PF01751">
    <property type="entry name" value="Toprim"/>
    <property type="match status" value="1"/>
</dbReference>
<dbReference type="Proteomes" id="UP001238163">
    <property type="component" value="Unassembled WGS sequence"/>
</dbReference>
<dbReference type="PRINTS" id="PR00417">
    <property type="entry name" value="PRTPISMRASEI"/>
</dbReference>
<reference evidence="11" key="1">
    <citation type="submission" date="2023-07" db="EMBL/GenBank/DDBJ databases">
        <title>Genomic Encyclopedia of Type Strains, Phase IV (KMG-IV): sequencing the most valuable type-strain genomes for metagenomic binning, comparative biology and taxonomic classification.</title>
        <authorList>
            <person name="Goeker M."/>
        </authorList>
    </citation>
    <scope>NUCLEOTIDE SEQUENCE</scope>
    <source>
        <strain evidence="11">DSM 24202</strain>
    </source>
</reference>
<feature type="site" description="Interaction with DNA" evidence="8">
    <location>
        <position position="306"/>
    </location>
</feature>
<dbReference type="SMART" id="SM00437">
    <property type="entry name" value="TOP1Ac"/>
    <property type="match status" value="1"/>
</dbReference>
<accession>A0AAE3VGE9</accession>
<dbReference type="GO" id="GO:0006265">
    <property type="term" value="P:DNA topological change"/>
    <property type="evidence" value="ECO:0007669"/>
    <property type="project" value="UniProtKB-UniRule"/>
</dbReference>
<dbReference type="PROSITE" id="PS52039">
    <property type="entry name" value="TOPO_IA_2"/>
    <property type="match status" value="1"/>
</dbReference>
<dbReference type="InterPro" id="IPR013825">
    <property type="entry name" value="Topo_IA_cen_sub2"/>
</dbReference>
<organism evidence="11 12">
    <name type="scientific">Oligosphaera ethanolica</name>
    <dbReference type="NCBI Taxonomy" id="760260"/>
    <lineage>
        <taxon>Bacteria</taxon>
        <taxon>Pseudomonadati</taxon>
        <taxon>Lentisphaerota</taxon>
        <taxon>Oligosphaeria</taxon>
        <taxon>Oligosphaerales</taxon>
        <taxon>Oligosphaeraceae</taxon>
        <taxon>Oligosphaera</taxon>
    </lineage>
</organism>
<feature type="active site" description="O-(5'-phospho-DNA)-tyrosine intermediate" evidence="8">
    <location>
        <position position="304"/>
    </location>
</feature>
<evidence type="ECO:0000313" key="12">
    <source>
        <dbReference type="Proteomes" id="UP001238163"/>
    </source>
</evidence>
<feature type="domain" description="Toprim" evidence="9">
    <location>
        <begin position="3"/>
        <end position="114"/>
    </location>
</feature>
<dbReference type="InterPro" id="IPR005733">
    <property type="entry name" value="TopoI_bac-type"/>
</dbReference>
<feature type="site" description="Interaction with DNA" evidence="8">
    <location>
        <position position="527"/>
    </location>
</feature>
<dbReference type="InterPro" id="IPR003601">
    <property type="entry name" value="Topo_IA_2"/>
</dbReference>
<feature type="region of interest" description="Interaction with DNA" evidence="8">
    <location>
        <begin position="164"/>
        <end position="169"/>
    </location>
</feature>
<dbReference type="GO" id="GO:0003917">
    <property type="term" value="F:DNA topoisomerase type I (single strand cut, ATP-independent) activity"/>
    <property type="evidence" value="ECO:0007669"/>
    <property type="project" value="UniProtKB-UniRule"/>
</dbReference>
<comment type="function">
    <text evidence="8">Releases the supercoiling and torsional tension of DNA, which is introduced during the DNA replication and transcription, by transiently cleaving and rejoining one strand of the DNA duplex. Introduces a single-strand break via transesterification at a target site in duplex DNA. The scissile phosphodiester is attacked by the catalytic tyrosine of the enzyme, resulting in the formation of a DNA-(5'-phosphotyrosyl)-enzyme intermediate and the expulsion of a 3'-OH DNA strand. The free DNA strand then undergoes passage around the unbroken strand, thus removing DNA supercoils. Finally, in the religation step, the DNA 3'-OH attacks the covalent intermediate to expel the active-site tyrosine and restore the DNA phosphodiester backbone.</text>
</comment>
<keyword evidence="7 8" id="KW-0413">Isomerase</keyword>
<feature type="site" description="Interaction with DNA" evidence="8">
    <location>
        <position position="33"/>
    </location>
</feature>
<evidence type="ECO:0000256" key="5">
    <source>
        <dbReference type="ARBA" id="ARBA00023029"/>
    </source>
</evidence>
<keyword evidence="6 8" id="KW-0238">DNA-binding</keyword>
<dbReference type="Gene3D" id="1.10.460.10">
    <property type="entry name" value="Topoisomerase I, domain 2"/>
    <property type="match status" value="1"/>
</dbReference>
<dbReference type="InterPro" id="IPR013826">
    <property type="entry name" value="Topo_IA_cen_sub3"/>
</dbReference>
<dbReference type="InterPro" id="IPR023405">
    <property type="entry name" value="Topo_IA_core_domain"/>
</dbReference>
<evidence type="ECO:0000256" key="1">
    <source>
        <dbReference type="ARBA" id="ARBA00000213"/>
    </source>
</evidence>
<dbReference type="Gene3D" id="2.70.20.10">
    <property type="entry name" value="Topoisomerase I, domain 3"/>
    <property type="match status" value="1"/>
</dbReference>
<sequence>MADKLVVVESPAKARTIGRFLGAKVQVQASMGHVRDLPQGTLGVDIAKDFKPDYELTQNGKRIIKSLRQAAAKADDIYLATDPDREGEAIAWHLQEVLKTAGKGRFHRITFHEITQSAIERSFATPGSIALNLVDAQQARRVLDRLVGYQVSPLLWRNIQKGTSAGRVQSVALRLVVEREREIQAFKPDEYWNLDALFATQDQQATTLKTRLSRVNGEKAWVASATDAERLAAALEDAGCAHRVAKVASTPRRKNAAPPFITSTLQQAAGSSMKMGATQTMRIAQDLYEGIELGSGGPVGLITYMRTDSVNIAKEAQEQARAFIAKTFGSEYVPEKPNSYSSRKSAQEAHEAIRPTDVTRTPESLAQHLTPPQQKIYRLIWNRFVASQMAPAKQMDHVIEIESAGGQLRNLTLAGLISKDSKLDVTKAAPGVACTFRAAARETLFPGYLRVYNIKDIGEEEDPADAARPLPALREGMPCLLKELLREQNFTTPPSRYSEASLVKALEQNGVGRPSTYATTVNTIQERDYVNKDKGALAPTDLGCKVNDYLVQQMPDLFDIGFTAQMENSLDQVEEGNVNWVVMIRDFFTQFQQWLGNHGAAKLQANPDSTNALLALFGKDFPFDAPIVKGPRTYDDKKFIESIRQQLADGKALTDRQNNALLIIVARYAPKHPEFLRVADEVGLGDTIRKQIADDAQAAEKPVLEADPRVNALIAAMKDLSWSAAVKRGNRTYDDGKFYKSLAKQAESGKALSPAQVGALAKLAAKYAAAIPNYQELAGAIAANSGTEGEGDNPGATVAEPVVLSAEDKTRIETLLAMTDAISEWQPPSKSGRRTFDDHEFVESLRTQYQQKGSLSERQLAAFSKVVKKYAEQIPGYAEKAAAGGLDAIPAPAKKSWTPRRSFKPRK</sequence>
<dbReference type="NCBIfam" id="TIGR01051">
    <property type="entry name" value="topA_bact"/>
    <property type="match status" value="1"/>
</dbReference>
<dbReference type="InterPro" id="IPR013497">
    <property type="entry name" value="Topo_IA_cen"/>
</dbReference>
<dbReference type="GO" id="GO:0003677">
    <property type="term" value="F:DNA binding"/>
    <property type="evidence" value="ECO:0007669"/>
    <property type="project" value="UniProtKB-KW"/>
</dbReference>
<feature type="site" description="Interaction with DNA" evidence="8">
    <location>
        <position position="144"/>
    </location>
</feature>
<evidence type="ECO:0000256" key="2">
    <source>
        <dbReference type="ARBA" id="ARBA00009446"/>
    </source>
</evidence>
<dbReference type="InterPro" id="IPR028612">
    <property type="entry name" value="Topoisom_1_IA"/>
</dbReference>
<dbReference type="InterPro" id="IPR013824">
    <property type="entry name" value="Topo_IA_cen_sub1"/>
</dbReference>
<keyword evidence="12" id="KW-1185">Reference proteome</keyword>
<evidence type="ECO:0000256" key="6">
    <source>
        <dbReference type="ARBA" id="ARBA00023125"/>
    </source>
</evidence>
<dbReference type="HAMAP" id="MF_00952">
    <property type="entry name" value="Topoisom_1_prok"/>
    <property type="match status" value="1"/>
</dbReference>
<dbReference type="EC" id="5.6.2.1" evidence="8"/>
<dbReference type="SMART" id="SM00436">
    <property type="entry name" value="TOP1Bc"/>
    <property type="match status" value="1"/>
</dbReference>
<dbReference type="InterPro" id="IPR003602">
    <property type="entry name" value="Topo_IA_DNA-bd_dom"/>
</dbReference>
<dbReference type="EMBL" id="JAUSVL010000001">
    <property type="protein sequence ID" value="MDQ0289936.1"/>
    <property type="molecule type" value="Genomic_DNA"/>
</dbReference>
<evidence type="ECO:0000256" key="3">
    <source>
        <dbReference type="ARBA" id="ARBA00022723"/>
    </source>
</evidence>
<keyword evidence="5 8" id="KW-0799">Topoisomerase</keyword>
<dbReference type="AlphaFoldDB" id="A0AAE3VGE9"/>
<feature type="site" description="Interaction with DNA" evidence="8">
    <location>
        <position position="140"/>
    </location>
</feature>
<dbReference type="RefSeq" id="WP_307261373.1">
    <property type="nucleotide sequence ID" value="NZ_JAUSVL010000001.1"/>
</dbReference>
<dbReference type="PANTHER" id="PTHR42785:SF1">
    <property type="entry name" value="DNA TOPOISOMERASE"/>
    <property type="match status" value="1"/>
</dbReference>
<dbReference type="InterPro" id="IPR006171">
    <property type="entry name" value="TOPRIM_dom"/>
</dbReference>
<evidence type="ECO:0000256" key="7">
    <source>
        <dbReference type="ARBA" id="ARBA00023235"/>
    </source>
</evidence>
<evidence type="ECO:0000259" key="10">
    <source>
        <dbReference type="PROSITE" id="PS52039"/>
    </source>
</evidence>
<dbReference type="GO" id="GO:0046872">
    <property type="term" value="F:metal ion binding"/>
    <property type="evidence" value="ECO:0007669"/>
    <property type="project" value="UniProtKB-KW"/>
</dbReference>
<evidence type="ECO:0000256" key="4">
    <source>
        <dbReference type="ARBA" id="ARBA00022842"/>
    </source>
</evidence>
<comment type="caution">
    <text evidence="11">The sequence shown here is derived from an EMBL/GenBank/DDBJ whole genome shotgun (WGS) entry which is preliminary data.</text>
</comment>
<evidence type="ECO:0000259" key="9">
    <source>
        <dbReference type="PROSITE" id="PS50880"/>
    </source>
</evidence>
<comment type="subunit">
    <text evidence="8">Monomer.</text>
</comment>
<dbReference type="InterPro" id="IPR000380">
    <property type="entry name" value="Topo_IA"/>
</dbReference>
<dbReference type="Gene3D" id="1.10.290.10">
    <property type="entry name" value="Topoisomerase I, domain 4"/>
    <property type="match status" value="1"/>
</dbReference>
<dbReference type="Gene3D" id="3.40.50.140">
    <property type="match status" value="1"/>
</dbReference>
<dbReference type="PANTHER" id="PTHR42785">
    <property type="entry name" value="DNA TOPOISOMERASE, TYPE IA, CORE"/>
    <property type="match status" value="1"/>
</dbReference>
<dbReference type="CDD" id="cd00186">
    <property type="entry name" value="TOP1Ac"/>
    <property type="match status" value="1"/>
</dbReference>